<comment type="caution">
    <text evidence="2">The sequence shown here is derived from an EMBL/GenBank/DDBJ whole genome shotgun (WGS) entry which is preliminary data.</text>
</comment>
<dbReference type="RefSeq" id="WP_111530255.1">
    <property type="nucleotide sequence ID" value="NZ_JBHRSG010000003.1"/>
</dbReference>
<dbReference type="EMBL" id="QFYQ01000002">
    <property type="protein sequence ID" value="RAK51693.1"/>
    <property type="molecule type" value="Genomic_DNA"/>
</dbReference>
<feature type="signal peptide" evidence="1">
    <location>
        <begin position="1"/>
        <end position="29"/>
    </location>
</feature>
<reference evidence="3" key="1">
    <citation type="submission" date="2018-05" db="EMBL/GenBank/DDBJ databases">
        <authorList>
            <person name="Li X."/>
        </authorList>
    </citation>
    <scope>NUCLEOTIDE SEQUENCE [LARGE SCALE GENOMIC DNA]</scope>
    <source>
        <strain evidence="3">LX32</strain>
    </source>
</reference>
<gene>
    <name evidence="2" type="ORF">DJ017_17830</name>
</gene>
<sequence>MRIPQATKAISILSIGVSAAMLAGLPACAARPANSAFSAERFGTPASYRAPAARAVTGHGYSARSRHIADCLATYRNYDPDTDRVTLRPGVSRKCGL</sequence>
<dbReference type="OrthoDB" id="7211175at2"/>
<accession>A0A328AAD0</accession>
<dbReference type="AlphaFoldDB" id="A0A328AAD0"/>
<feature type="chain" id="PRO_5016383533" description="Lectin-like protein BA14k" evidence="1">
    <location>
        <begin position="30"/>
        <end position="97"/>
    </location>
</feature>
<proteinExistence type="predicted"/>
<evidence type="ECO:0000313" key="2">
    <source>
        <dbReference type="EMBL" id="RAK51693.1"/>
    </source>
</evidence>
<evidence type="ECO:0000256" key="1">
    <source>
        <dbReference type="SAM" id="SignalP"/>
    </source>
</evidence>
<protein>
    <recommendedName>
        <fullName evidence="4">Lectin-like protein BA14k</fullName>
    </recommendedName>
</protein>
<keyword evidence="3" id="KW-1185">Reference proteome</keyword>
<name>A0A328AAD0_9CAUL</name>
<keyword evidence="1" id="KW-0732">Signal</keyword>
<dbReference type="Proteomes" id="UP000249254">
    <property type="component" value="Unassembled WGS sequence"/>
</dbReference>
<evidence type="ECO:0008006" key="4">
    <source>
        <dbReference type="Google" id="ProtNLM"/>
    </source>
</evidence>
<evidence type="ECO:0000313" key="3">
    <source>
        <dbReference type="Proteomes" id="UP000249254"/>
    </source>
</evidence>
<organism evidence="2 3">
    <name type="scientific">Phenylobacterium soli</name>
    <dbReference type="NCBI Taxonomy" id="2170551"/>
    <lineage>
        <taxon>Bacteria</taxon>
        <taxon>Pseudomonadati</taxon>
        <taxon>Pseudomonadota</taxon>
        <taxon>Alphaproteobacteria</taxon>
        <taxon>Caulobacterales</taxon>
        <taxon>Caulobacteraceae</taxon>
        <taxon>Phenylobacterium</taxon>
    </lineage>
</organism>